<evidence type="ECO:0000259" key="2">
    <source>
        <dbReference type="Pfam" id="PF04424"/>
    </source>
</evidence>
<organism evidence="3 4">
    <name type="scientific">Hohenbuehelia grisea</name>
    <dbReference type="NCBI Taxonomy" id="104357"/>
    <lineage>
        <taxon>Eukaryota</taxon>
        <taxon>Fungi</taxon>
        <taxon>Dikarya</taxon>
        <taxon>Basidiomycota</taxon>
        <taxon>Agaricomycotina</taxon>
        <taxon>Agaricomycetes</taxon>
        <taxon>Agaricomycetidae</taxon>
        <taxon>Agaricales</taxon>
        <taxon>Pleurotineae</taxon>
        <taxon>Pleurotaceae</taxon>
        <taxon>Hohenbuehelia</taxon>
    </lineage>
</organism>
<dbReference type="InterPro" id="IPR033979">
    <property type="entry name" value="MINDY_domain"/>
</dbReference>
<feature type="domain" description="MINDY deubiquitinase" evidence="2">
    <location>
        <begin position="15"/>
        <end position="300"/>
    </location>
</feature>
<keyword evidence="4" id="KW-1185">Reference proteome</keyword>
<dbReference type="Proteomes" id="UP001556367">
    <property type="component" value="Unassembled WGS sequence"/>
</dbReference>
<gene>
    <name evidence="3" type="ORF">HGRIS_000849</name>
</gene>
<comment type="caution">
    <text evidence="3">The sequence shown here is derived from an EMBL/GenBank/DDBJ whole genome shotgun (WGS) entry which is preliminary data.</text>
</comment>
<dbReference type="PANTHER" id="PTHR18063:SF6">
    <property type="entry name" value="UBIQUITIN CARBOXYL-TERMINAL HYDROLASE"/>
    <property type="match status" value="1"/>
</dbReference>
<feature type="compositionally biased region" description="Basic residues" evidence="1">
    <location>
        <begin position="377"/>
        <end position="388"/>
    </location>
</feature>
<sequence>MSESAPTVQSSREEVWYLKEIPFGQGDTKRSFKIITQNFNGPCSFIAICNILILRGQIEILPPSRTTVSYEFLSQLVGEYLLTHCPDIDISAALTAMPLTQKGLDLNPLFTGATEFRPGGTGGELALFEHAGIKLVHGWLVDPESPEAAVMSRIGDYDSAVHLIADADHLTQGRLLVSEDNIPQAGSSSSSSAVETHGQTLSPQDRAKVEDAIVARRFIDATWPQLTYHGLFELVHTLQPGQLVALFRSSHLSVLYRAPEPDASIYSLVTDQSFLHEPSIVWERMEDVDGGAGAFVDANFVKSSPAGGDIVGQSAEDALRAAESLALNPFSPTDLALAQQLQAEEQEFARQQHAEHVRRKEERLQAKQAKEEEKERKKLKKKTSCVIM</sequence>
<protein>
    <recommendedName>
        <fullName evidence="2">MINDY deubiquitinase domain-containing protein</fullName>
    </recommendedName>
</protein>
<evidence type="ECO:0000313" key="3">
    <source>
        <dbReference type="EMBL" id="KAL0945351.1"/>
    </source>
</evidence>
<dbReference type="InterPro" id="IPR007518">
    <property type="entry name" value="MINDY"/>
</dbReference>
<feature type="region of interest" description="Disordered" evidence="1">
    <location>
        <begin position="346"/>
        <end position="388"/>
    </location>
</feature>
<name>A0ABR3IPX4_9AGAR</name>
<dbReference type="PANTHER" id="PTHR18063">
    <property type="entry name" value="NF-E2 INDUCIBLE PROTEIN"/>
    <property type="match status" value="1"/>
</dbReference>
<reference evidence="4" key="1">
    <citation type="submission" date="2024-06" db="EMBL/GenBank/DDBJ databases">
        <title>Multi-omics analyses provide insights into the biosynthesis of the anticancer antibiotic pleurotin in Hohenbuehelia grisea.</title>
        <authorList>
            <person name="Weaver J.A."/>
            <person name="Alberti F."/>
        </authorList>
    </citation>
    <scope>NUCLEOTIDE SEQUENCE [LARGE SCALE GENOMIC DNA]</scope>
    <source>
        <strain evidence="4">T-177</strain>
    </source>
</reference>
<evidence type="ECO:0000256" key="1">
    <source>
        <dbReference type="SAM" id="MobiDB-lite"/>
    </source>
</evidence>
<dbReference type="Pfam" id="PF04424">
    <property type="entry name" value="MINDY_DUB"/>
    <property type="match status" value="1"/>
</dbReference>
<evidence type="ECO:0000313" key="4">
    <source>
        <dbReference type="Proteomes" id="UP001556367"/>
    </source>
</evidence>
<feature type="compositionally biased region" description="Basic and acidic residues" evidence="1">
    <location>
        <begin position="347"/>
        <end position="376"/>
    </location>
</feature>
<proteinExistence type="predicted"/>
<accession>A0ABR3IPX4</accession>
<feature type="compositionally biased region" description="Polar residues" evidence="1">
    <location>
        <begin position="193"/>
        <end position="203"/>
    </location>
</feature>
<feature type="region of interest" description="Disordered" evidence="1">
    <location>
        <begin position="181"/>
        <end position="205"/>
    </location>
</feature>
<dbReference type="EMBL" id="JASNQZ010000018">
    <property type="protein sequence ID" value="KAL0945351.1"/>
    <property type="molecule type" value="Genomic_DNA"/>
</dbReference>